<evidence type="ECO:0000313" key="1">
    <source>
        <dbReference type="EMBL" id="EAT85781.1"/>
    </source>
</evidence>
<dbReference type="KEGG" id="pno:SNOG_07130"/>
<dbReference type="EMBL" id="CH445334">
    <property type="protein sequence ID" value="EAT85781.1"/>
    <property type="molecule type" value="Genomic_DNA"/>
</dbReference>
<sequence length="107" mass="11842">MAPIMIQTSWGLHCQNVVADRQRGSPYMKTGRVGQRESIYRGILYAHKAAVTADVGRSQKAAFVRWLPRETGALNTWRYSKRPSRIWGTGVSSGEWHGGVLSVDAPG</sequence>
<evidence type="ECO:0000313" key="2">
    <source>
        <dbReference type="Proteomes" id="UP000001055"/>
    </source>
</evidence>
<proteinExistence type="predicted"/>
<dbReference type="AlphaFoldDB" id="Q0UM84"/>
<dbReference type="InParanoid" id="Q0UM84"/>
<dbReference type="Proteomes" id="UP000001055">
    <property type="component" value="Unassembled WGS sequence"/>
</dbReference>
<protein>
    <submittedName>
        <fullName evidence="1">Uncharacterized protein</fullName>
    </submittedName>
</protein>
<reference evidence="2" key="1">
    <citation type="journal article" date="2007" name="Plant Cell">
        <title>Dothideomycete-plant interactions illuminated by genome sequencing and EST analysis of the wheat pathogen Stagonospora nodorum.</title>
        <authorList>
            <person name="Hane J.K."/>
            <person name="Lowe R.G."/>
            <person name="Solomon P.S."/>
            <person name="Tan K.C."/>
            <person name="Schoch C.L."/>
            <person name="Spatafora J.W."/>
            <person name="Crous P.W."/>
            <person name="Kodira C."/>
            <person name="Birren B.W."/>
            <person name="Galagan J.E."/>
            <person name="Torriani S.F."/>
            <person name="McDonald B.A."/>
            <person name="Oliver R.P."/>
        </authorList>
    </citation>
    <scope>NUCLEOTIDE SEQUENCE [LARGE SCALE GENOMIC DNA]</scope>
    <source>
        <strain evidence="2">SN15 / ATCC MYA-4574 / FGSC 10173</strain>
    </source>
</reference>
<organism evidence="1 2">
    <name type="scientific">Phaeosphaeria nodorum (strain SN15 / ATCC MYA-4574 / FGSC 10173)</name>
    <name type="common">Glume blotch fungus</name>
    <name type="synonym">Parastagonospora nodorum</name>
    <dbReference type="NCBI Taxonomy" id="321614"/>
    <lineage>
        <taxon>Eukaryota</taxon>
        <taxon>Fungi</taxon>
        <taxon>Dikarya</taxon>
        <taxon>Ascomycota</taxon>
        <taxon>Pezizomycotina</taxon>
        <taxon>Dothideomycetes</taxon>
        <taxon>Pleosporomycetidae</taxon>
        <taxon>Pleosporales</taxon>
        <taxon>Pleosporineae</taxon>
        <taxon>Phaeosphaeriaceae</taxon>
        <taxon>Parastagonospora</taxon>
    </lineage>
</organism>
<dbReference type="RefSeq" id="XP_001797483.1">
    <property type="nucleotide sequence ID" value="XM_001797431.1"/>
</dbReference>
<gene>
    <name evidence="1" type="ORF">SNOG_07130</name>
</gene>
<accession>Q0UM84</accession>
<name>Q0UM84_PHANO</name>
<dbReference type="GeneID" id="5974373"/>